<organism evidence="2 3">
    <name type="scientific">Laetiporus sulphureus 93-53</name>
    <dbReference type="NCBI Taxonomy" id="1314785"/>
    <lineage>
        <taxon>Eukaryota</taxon>
        <taxon>Fungi</taxon>
        <taxon>Dikarya</taxon>
        <taxon>Basidiomycota</taxon>
        <taxon>Agaricomycotina</taxon>
        <taxon>Agaricomycetes</taxon>
        <taxon>Polyporales</taxon>
        <taxon>Laetiporus</taxon>
    </lineage>
</organism>
<dbReference type="RefSeq" id="XP_040765628.1">
    <property type="nucleotide sequence ID" value="XM_040912401.1"/>
</dbReference>
<dbReference type="EMBL" id="KV427617">
    <property type="protein sequence ID" value="KZT07888.1"/>
    <property type="molecule type" value="Genomic_DNA"/>
</dbReference>
<dbReference type="AlphaFoldDB" id="A0A165EW20"/>
<name>A0A165EW20_9APHY</name>
<gene>
    <name evidence="2" type="ORF">LAESUDRAFT_758025</name>
</gene>
<keyword evidence="3" id="KW-1185">Reference proteome</keyword>
<reference evidence="2 3" key="1">
    <citation type="journal article" date="2016" name="Mol. Biol. Evol.">
        <title>Comparative Genomics of Early-Diverging Mushroom-Forming Fungi Provides Insights into the Origins of Lignocellulose Decay Capabilities.</title>
        <authorList>
            <person name="Nagy L.G."/>
            <person name="Riley R."/>
            <person name="Tritt A."/>
            <person name="Adam C."/>
            <person name="Daum C."/>
            <person name="Floudas D."/>
            <person name="Sun H."/>
            <person name="Yadav J.S."/>
            <person name="Pangilinan J."/>
            <person name="Larsson K.H."/>
            <person name="Matsuura K."/>
            <person name="Barry K."/>
            <person name="Labutti K."/>
            <person name="Kuo R."/>
            <person name="Ohm R.A."/>
            <person name="Bhattacharya S.S."/>
            <person name="Shirouzu T."/>
            <person name="Yoshinaga Y."/>
            <person name="Martin F.M."/>
            <person name="Grigoriev I.V."/>
            <person name="Hibbett D.S."/>
        </authorList>
    </citation>
    <scope>NUCLEOTIDE SEQUENCE [LARGE SCALE GENOMIC DNA]</scope>
    <source>
        <strain evidence="2 3">93-53</strain>
    </source>
</reference>
<dbReference type="Proteomes" id="UP000076871">
    <property type="component" value="Unassembled WGS sequence"/>
</dbReference>
<feature type="region of interest" description="Disordered" evidence="1">
    <location>
        <begin position="34"/>
        <end position="74"/>
    </location>
</feature>
<protein>
    <submittedName>
        <fullName evidence="2">Uncharacterized protein</fullName>
    </submittedName>
</protein>
<dbReference type="InParanoid" id="A0A165EW20"/>
<dbReference type="GeneID" id="63829429"/>
<evidence type="ECO:0000313" key="3">
    <source>
        <dbReference type="Proteomes" id="UP000076871"/>
    </source>
</evidence>
<evidence type="ECO:0000313" key="2">
    <source>
        <dbReference type="EMBL" id="KZT07888.1"/>
    </source>
</evidence>
<proteinExistence type="predicted"/>
<sequence>MSGVLPYTHAFGSVTSLSRAAALLRYWRSAETTEPIPARLTKHPKPLSSNPKLEEKASASHSAKAAFPDGQVPTLTPASAEWLNEFGKDANMQHRMASEI</sequence>
<evidence type="ECO:0000256" key="1">
    <source>
        <dbReference type="SAM" id="MobiDB-lite"/>
    </source>
</evidence>
<accession>A0A165EW20</accession>